<proteinExistence type="predicted"/>
<protein>
    <submittedName>
        <fullName evidence="2">Uncharacterized protein</fullName>
    </submittedName>
</protein>
<reference evidence="2 3" key="1">
    <citation type="submission" date="2021-06" db="EMBL/GenBank/DDBJ databases">
        <title>Rheinheimera indica sp. nov., isolated from deep-sea sediment.</title>
        <authorList>
            <person name="Wang Z."/>
            <person name="Zhang X.-Y."/>
        </authorList>
    </citation>
    <scope>NUCLEOTIDE SEQUENCE [LARGE SCALE GENOMIC DNA]</scope>
    <source>
        <strain evidence="2 3">SM2107</strain>
    </source>
</reference>
<comment type="caution">
    <text evidence="2">The sequence shown here is derived from an EMBL/GenBank/DDBJ whole genome shotgun (WGS) entry which is preliminary data.</text>
</comment>
<feature type="chain" id="PRO_5045521805" evidence="1">
    <location>
        <begin position="17"/>
        <end position="288"/>
    </location>
</feature>
<keyword evidence="3" id="KW-1185">Reference proteome</keyword>
<evidence type="ECO:0000256" key="1">
    <source>
        <dbReference type="SAM" id="SignalP"/>
    </source>
</evidence>
<organism evidence="2 3">
    <name type="scientific">Arsukibacterium indicum</name>
    <dbReference type="NCBI Taxonomy" id="2848612"/>
    <lineage>
        <taxon>Bacteria</taxon>
        <taxon>Pseudomonadati</taxon>
        <taxon>Pseudomonadota</taxon>
        <taxon>Gammaproteobacteria</taxon>
        <taxon>Chromatiales</taxon>
        <taxon>Chromatiaceae</taxon>
        <taxon>Arsukibacterium</taxon>
    </lineage>
</organism>
<sequence>MKKIVLSLLFSGSVLANSSQQEQQINMMLAMMENMGEMTRLAECVDIPKTRLKSLLQQTLTECGIGDITAEESEQQHTACLHASLERRSGVPADRWLACDNSDEEQEDPLLAELDALTERIGEREPTAAEQREMDQIIERMQQRGVAELEQMVDGMIAGSQGSEDLVTLPVFPEAKLLINIPAQGEIEIAEKRYVTLPGASFVTTASPAEVLAFYRRQLPDYQEHRPSLMAATDVAYMQQVPAGFDYVKDVGRAMSIPHIFIQPASKQEQRQLAGAKTLFFVYYPSAD</sequence>
<dbReference type="Proteomes" id="UP000704611">
    <property type="component" value="Unassembled WGS sequence"/>
</dbReference>
<accession>A0ABS6MKD2</accession>
<dbReference type="RefSeq" id="WP_217668885.1">
    <property type="nucleotide sequence ID" value="NZ_JAHRID010000003.1"/>
</dbReference>
<dbReference type="EMBL" id="JAHRID010000003">
    <property type="protein sequence ID" value="MBV2129263.1"/>
    <property type="molecule type" value="Genomic_DNA"/>
</dbReference>
<feature type="signal peptide" evidence="1">
    <location>
        <begin position="1"/>
        <end position="16"/>
    </location>
</feature>
<gene>
    <name evidence="2" type="ORF">KQY15_09170</name>
</gene>
<evidence type="ECO:0000313" key="2">
    <source>
        <dbReference type="EMBL" id="MBV2129263.1"/>
    </source>
</evidence>
<evidence type="ECO:0000313" key="3">
    <source>
        <dbReference type="Proteomes" id="UP000704611"/>
    </source>
</evidence>
<keyword evidence="1" id="KW-0732">Signal</keyword>
<name>A0ABS6MKD2_9GAMM</name>